<keyword evidence="2" id="KW-0732">Signal</keyword>
<protein>
    <submittedName>
        <fullName evidence="4">NETR-like protein</fullName>
    </submittedName>
</protein>
<feature type="domain" description="SRCR" evidence="3">
    <location>
        <begin position="26"/>
        <end position="129"/>
    </location>
</feature>
<feature type="chain" id="PRO_5045818980" evidence="2">
    <location>
        <begin position="23"/>
        <end position="318"/>
    </location>
</feature>
<dbReference type="Gene3D" id="3.10.250.10">
    <property type="entry name" value="SRCR-like domain"/>
    <property type="match status" value="2"/>
</dbReference>
<name>A0ABY7G778_MYAAR</name>
<dbReference type="SUPFAM" id="SSF56487">
    <property type="entry name" value="SRCR-like"/>
    <property type="match status" value="2"/>
</dbReference>
<dbReference type="PANTHER" id="PTHR48071">
    <property type="entry name" value="SRCR DOMAIN-CONTAINING PROTEIN"/>
    <property type="match status" value="1"/>
</dbReference>
<keyword evidence="1" id="KW-1015">Disulfide bond</keyword>
<dbReference type="SMART" id="SM00202">
    <property type="entry name" value="SR"/>
    <property type="match status" value="1"/>
</dbReference>
<sequence>MELKLFHIGLLQVILQLHFGTASNTIRLVGGSNQYNGRVEILHDGAWGTVCDDEFTDTNALVVCKMLNYPTAGAKAITNLIDLPIAPSQIWLDQFRCTGCEQSIVDCLHLLPWGSHDCLHNEDVGVVCSSSTGGAGARVITNLIGYPTAPVQIWLADVSCSGCEKSFDDCYHSNLLDSHNCSHNEDVGVVCPSLSADEPTSIASTVRTVSIITPTNNESSNIVLLVIPTAVSCSLVCQQNLRNKSQSGECSQVQNSTNINECNVGVEENATIGVNNEIGMPMEIPLDQLEDTNGNEMDSNDSDIRIVTNCALDGAEGC</sequence>
<evidence type="ECO:0000256" key="1">
    <source>
        <dbReference type="ARBA" id="ARBA00023157"/>
    </source>
</evidence>
<gene>
    <name evidence="4" type="ORF">MAR_032795</name>
</gene>
<dbReference type="EMBL" id="CP111028">
    <property type="protein sequence ID" value="WAR30253.1"/>
    <property type="molecule type" value="Genomic_DNA"/>
</dbReference>
<organism evidence="4 5">
    <name type="scientific">Mya arenaria</name>
    <name type="common">Soft-shell clam</name>
    <dbReference type="NCBI Taxonomy" id="6604"/>
    <lineage>
        <taxon>Eukaryota</taxon>
        <taxon>Metazoa</taxon>
        <taxon>Spiralia</taxon>
        <taxon>Lophotrochozoa</taxon>
        <taxon>Mollusca</taxon>
        <taxon>Bivalvia</taxon>
        <taxon>Autobranchia</taxon>
        <taxon>Heteroconchia</taxon>
        <taxon>Euheterodonta</taxon>
        <taxon>Imparidentia</taxon>
        <taxon>Neoheterodontei</taxon>
        <taxon>Myida</taxon>
        <taxon>Myoidea</taxon>
        <taxon>Myidae</taxon>
        <taxon>Mya</taxon>
    </lineage>
</organism>
<dbReference type="InterPro" id="IPR001190">
    <property type="entry name" value="SRCR"/>
</dbReference>
<dbReference type="PRINTS" id="PR00258">
    <property type="entry name" value="SPERACTRCPTR"/>
</dbReference>
<feature type="signal peptide" evidence="2">
    <location>
        <begin position="1"/>
        <end position="22"/>
    </location>
</feature>
<keyword evidence="5" id="KW-1185">Reference proteome</keyword>
<dbReference type="Proteomes" id="UP001164746">
    <property type="component" value="Chromosome 17"/>
</dbReference>
<accession>A0ABY7G778</accession>
<evidence type="ECO:0000256" key="2">
    <source>
        <dbReference type="SAM" id="SignalP"/>
    </source>
</evidence>
<reference evidence="4" key="1">
    <citation type="submission" date="2022-11" db="EMBL/GenBank/DDBJ databases">
        <title>Centuries of genome instability and evolution in soft-shell clam transmissible cancer (bioRxiv).</title>
        <authorList>
            <person name="Hart S.F.M."/>
            <person name="Yonemitsu M.A."/>
            <person name="Giersch R.M."/>
            <person name="Beal B.F."/>
            <person name="Arriagada G."/>
            <person name="Davis B.W."/>
            <person name="Ostrander E.A."/>
            <person name="Goff S.P."/>
            <person name="Metzger M.J."/>
        </authorList>
    </citation>
    <scope>NUCLEOTIDE SEQUENCE</scope>
    <source>
        <strain evidence="4">MELC-2E11</strain>
        <tissue evidence="4">Siphon/mantle</tissue>
    </source>
</reference>
<dbReference type="Pfam" id="PF00530">
    <property type="entry name" value="SRCR"/>
    <property type="match status" value="2"/>
</dbReference>
<evidence type="ECO:0000313" key="5">
    <source>
        <dbReference type="Proteomes" id="UP001164746"/>
    </source>
</evidence>
<evidence type="ECO:0000313" key="4">
    <source>
        <dbReference type="EMBL" id="WAR30253.1"/>
    </source>
</evidence>
<evidence type="ECO:0000259" key="3">
    <source>
        <dbReference type="SMART" id="SM00202"/>
    </source>
</evidence>
<proteinExistence type="predicted"/>
<dbReference type="PANTHER" id="PTHR48071:SF28">
    <property type="entry name" value="SRCR DOMAIN-CONTAINING PROTEIN"/>
    <property type="match status" value="1"/>
</dbReference>
<dbReference type="InterPro" id="IPR036772">
    <property type="entry name" value="SRCR-like_dom_sf"/>
</dbReference>